<dbReference type="OrthoDB" id="7560678at2"/>
<dbReference type="AlphaFoldDB" id="A0A4Q7ML83"/>
<dbReference type="EMBL" id="SGXA01000003">
    <property type="protein sequence ID" value="RZS69054.1"/>
    <property type="molecule type" value="Genomic_DNA"/>
</dbReference>
<accession>A0A4Q7ML83</accession>
<dbReference type="SUPFAM" id="SSF53756">
    <property type="entry name" value="UDP-Glycosyltransferase/glycogen phosphorylase"/>
    <property type="match status" value="1"/>
</dbReference>
<evidence type="ECO:0000313" key="3">
    <source>
        <dbReference type="EMBL" id="RZS69054.1"/>
    </source>
</evidence>
<dbReference type="GO" id="GO:0016757">
    <property type="term" value="F:glycosyltransferase activity"/>
    <property type="evidence" value="ECO:0007669"/>
    <property type="project" value="InterPro"/>
</dbReference>
<dbReference type="CDD" id="cd03801">
    <property type="entry name" value="GT4_PimA-like"/>
    <property type="match status" value="1"/>
</dbReference>
<protein>
    <submittedName>
        <fullName evidence="3">Glycosyltransferase involved in cell wall biosynthesis</fullName>
    </submittedName>
</protein>
<reference evidence="3 4" key="1">
    <citation type="submission" date="2019-02" db="EMBL/GenBank/DDBJ databases">
        <title>Genomic Encyclopedia of Type Strains, Phase IV (KMG-IV): sequencing the most valuable type-strain genomes for metagenomic binning, comparative biology and taxonomic classification.</title>
        <authorList>
            <person name="Goeker M."/>
        </authorList>
    </citation>
    <scope>NUCLEOTIDE SEQUENCE [LARGE SCALE GENOMIC DNA]</scope>
    <source>
        <strain evidence="3 4">DSM 18116</strain>
    </source>
</reference>
<dbReference type="InterPro" id="IPR028098">
    <property type="entry name" value="Glyco_trans_4-like_N"/>
</dbReference>
<keyword evidence="3" id="KW-0808">Transferase</keyword>
<dbReference type="Pfam" id="PF00534">
    <property type="entry name" value="Glycos_transf_1"/>
    <property type="match status" value="1"/>
</dbReference>
<proteinExistence type="predicted"/>
<dbReference type="PROSITE" id="PS00626">
    <property type="entry name" value="RCC1_2"/>
    <property type="match status" value="1"/>
</dbReference>
<dbReference type="InterPro" id="IPR001296">
    <property type="entry name" value="Glyco_trans_1"/>
</dbReference>
<dbReference type="Gene3D" id="3.40.50.2000">
    <property type="entry name" value="Glycogen Phosphorylase B"/>
    <property type="match status" value="2"/>
</dbReference>
<name>A0A4Q7ML83_9BACT</name>
<feature type="domain" description="Glycosyl transferase family 1" evidence="1">
    <location>
        <begin position="183"/>
        <end position="350"/>
    </location>
</feature>
<dbReference type="Pfam" id="PF13439">
    <property type="entry name" value="Glyco_transf_4"/>
    <property type="match status" value="1"/>
</dbReference>
<dbReference type="PANTHER" id="PTHR12526">
    <property type="entry name" value="GLYCOSYLTRANSFERASE"/>
    <property type="match status" value="1"/>
</dbReference>
<evidence type="ECO:0000313" key="4">
    <source>
        <dbReference type="Proteomes" id="UP000293874"/>
    </source>
</evidence>
<comment type="caution">
    <text evidence="3">The sequence shown here is derived from an EMBL/GenBank/DDBJ whole genome shotgun (WGS) entry which is preliminary data.</text>
</comment>
<organism evidence="3 4">
    <name type="scientific">Pseudobacter ginsenosidimutans</name>
    <dbReference type="NCBI Taxonomy" id="661488"/>
    <lineage>
        <taxon>Bacteria</taxon>
        <taxon>Pseudomonadati</taxon>
        <taxon>Bacteroidota</taxon>
        <taxon>Chitinophagia</taxon>
        <taxon>Chitinophagales</taxon>
        <taxon>Chitinophagaceae</taxon>
        <taxon>Pseudobacter</taxon>
    </lineage>
</organism>
<gene>
    <name evidence="3" type="ORF">EV199_4878</name>
</gene>
<dbReference type="RefSeq" id="WP_130543422.1">
    <property type="nucleotide sequence ID" value="NZ_CP042431.1"/>
</dbReference>
<evidence type="ECO:0000259" key="1">
    <source>
        <dbReference type="Pfam" id="PF00534"/>
    </source>
</evidence>
<dbReference type="InterPro" id="IPR000408">
    <property type="entry name" value="Reg_chr_condens"/>
</dbReference>
<evidence type="ECO:0000259" key="2">
    <source>
        <dbReference type="Pfam" id="PF13439"/>
    </source>
</evidence>
<sequence>MSNKKIRILETIRQGQIGGGESHLLSLVENLDRSRFEPVVLSFTDGPMVDRLKQMGVQTEVIYTEKPFDISKWKKVKAFIQQNHISLVHAHGTRANSNVFWATRKLKLPLVYTIHGWSFHDDQQALIRKIRVMGEQLLTSKSDVNISVSASNQATGKRYFPKFNSVVVNNGIDQKKFDPSRSFKNIRQELNIPEDNILVLFVARFIHQKQPLKLLEAFAKAQQQNPQLQLLMVGDGDQKPAALQLVKDLQIENKVIFQPFRQDVPDVLAAADIFVLPSLWEGLPIGLLEAMSMRKAIIGTLVDGTSEVIRHNENGLLIATDELASNLSEALLTLASNANMRQQLGNAAQQTISSSYSASTMTREIEEIYTSLLSRSGV</sequence>
<keyword evidence="4" id="KW-1185">Reference proteome</keyword>
<feature type="domain" description="Glycosyltransferase subfamily 4-like N-terminal" evidence="2">
    <location>
        <begin position="17"/>
        <end position="174"/>
    </location>
</feature>
<dbReference type="Proteomes" id="UP000293874">
    <property type="component" value="Unassembled WGS sequence"/>
</dbReference>